<evidence type="ECO:0000313" key="2">
    <source>
        <dbReference type="EMBL" id="KAL2559082.1"/>
    </source>
</evidence>
<protein>
    <submittedName>
        <fullName evidence="2">Uncharacterized protein</fullName>
    </submittedName>
</protein>
<dbReference type="EMBL" id="JBFOLJ010000001">
    <property type="protein sequence ID" value="KAL2559082.1"/>
    <property type="molecule type" value="Genomic_DNA"/>
</dbReference>
<evidence type="ECO:0000256" key="1">
    <source>
        <dbReference type="SAM" id="Coils"/>
    </source>
</evidence>
<evidence type="ECO:0000313" key="3">
    <source>
        <dbReference type="Proteomes" id="UP001604277"/>
    </source>
</evidence>
<gene>
    <name evidence="2" type="ORF">Fot_03821</name>
</gene>
<accession>A0ABD1XBA9</accession>
<feature type="coiled-coil region" evidence="1">
    <location>
        <begin position="56"/>
        <end position="90"/>
    </location>
</feature>
<dbReference type="AlphaFoldDB" id="A0ABD1XBA9"/>
<comment type="caution">
    <text evidence="2">The sequence shown here is derived from an EMBL/GenBank/DDBJ whole genome shotgun (WGS) entry which is preliminary data.</text>
</comment>
<organism evidence="2 3">
    <name type="scientific">Forsythia ovata</name>
    <dbReference type="NCBI Taxonomy" id="205694"/>
    <lineage>
        <taxon>Eukaryota</taxon>
        <taxon>Viridiplantae</taxon>
        <taxon>Streptophyta</taxon>
        <taxon>Embryophyta</taxon>
        <taxon>Tracheophyta</taxon>
        <taxon>Spermatophyta</taxon>
        <taxon>Magnoliopsida</taxon>
        <taxon>eudicotyledons</taxon>
        <taxon>Gunneridae</taxon>
        <taxon>Pentapetalae</taxon>
        <taxon>asterids</taxon>
        <taxon>lamiids</taxon>
        <taxon>Lamiales</taxon>
        <taxon>Oleaceae</taxon>
        <taxon>Forsythieae</taxon>
        <taxon>Forsythia</taxon>
    </lineage>
</organism>
<keyword evidence="1" id="KW-0175">Coiled coil</keyword>
<sequence>MASFPDFLSWACTSLFKAFNQTWETWLENMMVHQGTLSKSHFKRAFVLFQYQNDECEALVAQATKLVEEMEKYKKKLKAYKKNLEVDKLRSDVPRLMSDLETSRKGFEDHVNKLRMELEERKGN</sequence>
<name>A0ABD1XBA9_9LAMI</name>
<dbReference type="Proteomes" id="UP001604277">
    <property type="component" value="Unassembled WGS sequence"/>
</dbReference>
<reference evidence="3" key="1">
    <citation type="submission" date="2024-07" db="EMBL/GenBank/DDBJ databases">
        <title>Two chromosome-level genome assemblies of Korean endemic species Abeliophyllum distichum and Forsythia ovata (Oleaceae).</title>
        <authorList>
            <person name="Jang H."/>
        </authorList>
    </citation>
    <scope>NUCLEOTIDE SEQUENCE [LARGE SCALE GENOMIC DNA]</scope>
</reference>
<proteinExistence type="predicted"/>
<keyword evidence="3" id="KW-1185">Reference proteome</keyword>